<evidence type="ECO:0000313" key="4">
    <source>
        <dbReference type="EMBL" id="EAQ84040.1"/>
    </source>
</evidence>
<keyword evidence="3" id="KW-0732">Signal</keyword>
<dbReference type="AlphaFoldDB" id="Q2GNL0"/>
<dbReference type="InParanoid" id="Q2GNL0"/>
<reference evidence="5" key="1">
    <citation type="journal article" date="2015" name="Genome Announc.">
        <title>Draft genome sequence of the cellulolytic fungus Chaetomium globosum.</title>
        <authorList>
            <person name="Cuomo C.A."/>
            <person name="Untereiner W.A."/>
            <person name="Ma L.-J."/>
            <person name="Grabherr M."/>
            <person name="Birren B.W."/>
        </authorList>
    </citation>
    <scope>NUCLEOTIDE SEQUENCE [LARGE SCALE GENOMIC DNA]</scope>
    <source>
        <strain evidence="5">ATCC 6205 / CBS 148.51 / DSM 1962 / NBRC 6347 / NRRL 1970</strain>
    </source>
</reference>
<feature type="compositionally biased region" description="Polar residues" evidence="1">
    <location>
        <begin position="240"/>
        <end position="250"/>
    </location>
</feature>
<feature type="transmembrane region" description="Helical" evidence="2">
    <location>
        <begin position="163"/>
        <end position="186"/>
    </location>
</feature>
<dbReference type="RefSeq" id="XP_001228371.1">
    <property type="nucleotide sequence ID" value="XM_001228370.1"/>
</dbReference>
<proteinExistence type="predicted"/>
<dbReference type="HOGENOM" id="CLU_020597_0_0_1"/>
<organism evidence="4 5">
    <name type="scientific">Chaetomium globosum (strain ATCC 6205 / CBS 148.51 / DSM 1962 / NBRC 6347 / NRRL 1970)</name>
    <name type="common">Soil fungus</name>
    <dbReference type="NCBI Taxonomy" id="306901"/>
    <lineage>
        <taxon>Eukaryota</taxon>
        <taxon>Fungi</taxon>
        <taxon>Dikarya</taxon>
        <taxon>Ascomycota</taxon>
        <taxon>Pezizomycotina</taxon>
        <taxon>Sordariomycetes</taxon>
        <taxon>Sordariomycetidae</taxon>
        <taxon>Sordariales</taxon>
        <taxon>Chaetomiaceae</taxon>
        <taxon>Chaetomium</taxon>
    </lineage>
</organism>
<feature type="compositionally biased region" description="Low complexity" evidence="1">
    <location>
        <begin position="411"/>
        <end position="431"/>
    </location>
</feature>
<evidence type="ECO:0000256" key="1">
    <source>
        <dbReference type="SAM" id="MobiDB-lite"/>
    </source>
</evidence>
<protein>
    <recommendedName>
        <fullName evidence="6">Mid2 domain-containing protein</fullName>
    </recommendedName>
</protein>
<name>Q2GNL0_CHAGB</name>
<feature type="region of interest" description="Disordered" evidence="1">
    <location>
        <begin position="480"/>
        <end position="524"/>
    </location>
</feature>
<feature type="compositionally biased region" description="Basic and acidic residues" evidence="1">
    <location>
        <begin position="215"/>
        <end position="227"/>
    </location>
</feature>
<feature type="region of interest" description="Disordered" evidence="1">
    <location>
        <begin position="401"/>
        <end position="466"/>
    </location>
</feature>
<keyword evidence="2" id="KW-1133">Transmembrane helix</keyword>
<dbReference type="EMBL" id="CH408035">
    <property type="protein sequence ID" value="EAQ84040.1"/>
    <property type="molecule type" value="Genomic_DNA"/>
</dbReference>
<keyword evidence="5" id="KW-1185">Reference proteome</keyword>
<feature type="compositionally biased region" description="Low complexity" evidence="1">
    <location>
        <begin position="201"/>
        <end position="214"/>
    </location>
</feature>
<dbReference type="eggNOG" id="ENOG502SFYZ">
    <property type="taxonomic scope" value="Eukaryota"/>
</dbReference>
<dbReference type="VEuPathDB" id="FungiDB:CHGG_10444"/>
<feature type="signal peptide" evidence="3">
    <location>
        <begin position="1"/>
        <end position="25"/>
    </location>
</feature>
<accession>Q2GNL0</accession>
<sequence>MPSIWSCSSCAVVLVFAVLGRDASASHVGREWRDVHRIPKAQITAHLDLVRRDDGACPTEHTSCAASLNGGCCPSRYACAVDSCYATTAGPTTACGKSGFYACTVNGQTVTETETAVTVITPTIPTETVYDTDAAVKFIPTSVPKVPASSPSSESNGGLSGGAIGGIIGGVVVLLIVVIVAAFLIIRRLKQVEDVMESKRGSSSGKKSQSQSQAQKEHYGRQLHSDMDDMSVDPLMVPPSVTTANNSTSPTPQPGGGGAASSRGRADSAGFTPSPNMFPDDRSRHASPDFSAGYFDVPPGPAHPYNTPAAASLQQQPMQAARIRASTDSASTTHHRGYAYTHWRQQSNASELSADGSDHNGAGGMGSPYFAPTGAPTAPTAMPELDGSGGFVELPGAIAATGGGHGPGPGPTVTHHTTTGGVRSRSSSNTSIGGGGGGGVRGHVRRRSDSVQGPGGGGGQGLDAAAGLEPLDEGAEIHGYYGRRDQQAGQTAAGLDGGVGGQWDGSGGYHHPGGGQPPQGSQGL</sequence>
<dbReference type="OMA" id="TYTHARQ"/>
<feature type="region of interest" description="Disordered" evidence="1">
    <location>
        <begin position="197"/>
        <end position="289"/>
    </location>
</feature>
<dbReference type="OrthoDB" id="5292518at2759"/>
<evidence type="ECO:0000313" key="5">
    <source>
        <dbReference type="Proteomes" id="UP000001056"/>
    </source>
</evidence>
<feature type="chain" id="PRO_5004208421" description="Mid2 domain-containing protein" evidence="3">
    <location>
        <begin position="26"/>
        <end position="524"/>
    </location>
</feature>
<dbReference type="GeneID" id="4397023"/>
<feature type="compositionally biased region" description="Gly residues" evidence="1">
    <location>
        <begin position="495"/>
        <end position="524"/>
    </location>
</feature>
<evidence type="ECO:0000256" key="2">
    <source>
        <dbReference type="SAM" id="Phobius"/>
    </source>
</evidence>
<feature type="compositionally biased region" description="Low complexity" evidence="1">
    <location>
        <begin position="260"/>
        <end position="270"/>
    </location>
</feature>
<evidence type="ECO:0008006" key="6">
    <source>
        <dbReference type="Google" id="ProtNLM"/>
    </source>
</evidence>
<gene>
    <name evidence="4" type="ORF">CHGG_10444</name>
</gene>
<evidence type="ECO:0000256" key="3">
    <source>
        <dbReference type="SAM" id="SignalP"/>
    </source>
</evidence>
<feature type="compositionally biased region" description="Gly residues" evidence="1">
    <location>
        <begin position="432"/>
        <end position="441"/>
    </location>
</feature>
<keyword evidence="2" id="KW-0472">Membrane</keyword>
<keyword evidence="2" id="KW-0812">Transmembrane</keyword>
<dbReference type="Proteomes" id="UP000001056">
    <property type="component" value="Unassembled WGS sequence"/>
</dbReference>